<dbReference type="GeneID" id="94289144"/>
<dbReference type="InterPro" id="IPR004616">
    <property type="entry name" value="Leu/Phe-tRNA_Trfase"/>
</dbReference>
<name>A0A836L6C0_9TRYP</name>
<comment type="caution">
    <text evidence="2">The sequence shown here is derived from an EMBL/GenBank/DDBJ whole genome shotgun (WGS) entry which is preliminary data.</text>
</comment>
<accession>A0A836L6C0</accession>
<dbReference type="AlphaFoldDB" id="A0A836L6C0"/>
<gene>
    <name evidence="2" type="ORF">JKF63_03045</name>
</gene>
<dbReference type="KEGG" id="phet:94289144"/>
<keyword evidence="3" id="KW-1185">Reference proteome</keyword>
<evidence type="ECO:0000313" key="3">
    <source>
        <dbReference type="Proteomes" id="UP000674318"/>
    </source>
</evidence>
<proteinExistence type="predicted"/>
<dbReference type="EMBL" id="JAFJZO010000030">
    <property type="protein sequence ID" value="KAG5498757.1"/>
    <property type="molecule type" value="Genomic_DNA"/>
</dbReference>
<dbReference type="PANTHER" id="PTHR30098:SF7">
    <property type="entry name" value="LEUCYL_PHENYLALANYL-TRNA PROTEIN TRANSFERASE"/>
    <property type="match status" value="1"/>
</dbReference>
<dbReference type="Gene3D" id="3.40.630.70">
    <property type="entry name" value="Leucyl/phenylalanyl-tRNA-protein transferase, C-terminal domain"/>
    <property type="match status" value="1"/>
</dbReference>
<feature type="region of interest" description="Disordered" evidence="1">
    <location>
        <begin position="1"/>
        <end position="21"/>
    </location>
</feature>
<dbReference type="InterPro" id="IPR042203">
    <property type="entry name" value="Leu/Phe-tRNA_Trfase_C"/>
</dbReference>
<evidence type="ECO:0000256" key="1">
    <source>
        <dbReference type="SAM" id="MobiDB-lite"/>
    </source>
</evidence>
<dbReference type="OrthoDB" id="2122564at2759"/>
<dbReference type="GO" id="GO:0030163">
    <property type="term" value="P:protein catabolic process"/>
    <property type="evidence" value="ECO:0007669"/>
    <property type="project" value="InterPro"/>
</dbReference>
<dbReference type="GO" id="GO:0005737">
    <property type="term" value="C:cytoplasm"/>
    <property type="evidence" value="ECO:0007669"/>
    <property type="project" value="TreeGrafter"/>
</dbReference>
<evidence type="ECO:0000313" key="2">
    <source>
        <dbReference type="EMBL" id="KAG5498757.1"/>
    </source>
</evidence>
<dbReference type="Proteomes" id="UP000674318">
    <property type="component" value="Unassembled WGS sequence"/>
</dbReference>
<organism evidence="2 3">
    <name type="scientific">Porcisia hertigi</name>
    <dbReference type="NCBI Taxonomy" id="2761500"/>
    <lineage>
        <taxon>Eukaryota</taxon>
        <taxon>Discoba</taxon>
        <taxon>Euglenozoa</taxon>
        <taxon>Kinetoplastea</taxon>
        <taxon>Metakinetoplastina</taxon>
        <taxon>Trypanosomatida</taxon>
        <taxon>Trypanosomatidae</taxon>
        <taxon>Leishmaniinae</taxon>
        <taxon>Porcisia</taxon>
    </lineage>
</organism>
<dbReference type="RefSeq" id="XP_067755511.1">
    <property type="nucleotide sequence ID" value="XM_067899067.1"/>
</dbReference>
<dbReference type="GO" id="GO:0008914">
    <property type="term" value="F:leucyl-tRNA--protein transferase activity"/>
    <property type="evidence" value="ECO:0007669"/>
    <property type="project" value="InterPro"/>
</dbReference>
<protein>
    <submittedName>
        <fullName evidence="2">Uncharacterized protein</fullName>
    </submittedName>
</protein>
<sequence length="496" mass="55530">MTSQMPVKAVTAGTRDAVPSGETSRPVLLECGLNWVSFVASHPFEVTGMTLVRVSDENEEDSVPKKCDVRVQSQLPVQSVMTSSVALTRVFTYSTVHPSARAEMTREVQHIGTVWCLHPSSIYMATLSSSAEENECTSTSTTVLKVQTRRWTSTLDLRAVALHVLDRGSLLFHPEFSRCILSQGSGHFMFYLPPNLLDPTTALPFIREMWYNGLFSLPELICVGGQHTAMFFVLPNGERRYTLDLAPELTTTPAASSTRQLDTQVLDTPASLEAPATLYSWRCHKKVRRIINSSAYAVVVRDDPSGVEESLQRAYSYHRQKKESTWLNDAFIRLMGQCSSLGLSSTTDAADSQATEAGKTHKVRLLCIELVEKATGEVMAGSCGMAVGRAYHDYTMYTLRRSREGLGTFLTKLIGEALQRCGYTLWYWGFCVEYMQEYERCLGAVDMPRDVFHRRWCAARDAVPEWTIDAYLRSHKGMVPYYERTSSSAKHQVLTA</sequence>
<reference evidence="2 3" key="1">
    <citation type="submission" date="2021-02" db="EMBL/GenBank/DDBJ databases">
        <title>Porcisia hertigi Genome sequencing and assembly.</title>
        <authorList>
            <person name="Almutairi H."/>
            <person name="Gatherer D."/>
        </authorList>
    </citation>
    <scope>NUCLEOTIDE SEQUENCE [LARGE SCALE GENOMIC DNA]</scope>
    <source>
        <strain evidence="2 3">C119</strain>
    </source>
</reference>
<dbReference type="PANTHER" id="PTHR30098">
    <property type="entry name" value="LEUCYL/PHENYLALANYL-TRNA--PROTEIN TRANSFERASE"/>
    <property type="match status" value="1"/>
</dbReference>